<evidence type="ECO:0000256" key="9">
    <source>
        <dbReference type="ARBA" id="ARBA00022857"/>
    </source>
</evidence>
<evidence type="ECO:0000256" key="7">
    <source>
        <dbReference type="ARBA" id="ARBA00022630"/>
    </source>
</evidence>
<dbReference type="UniPathway" id="UPA00219"/>
<dbReference type="InterPro" id="IPR016167">
    <property type="entry name" value="FAD-bd_PCMH_sub1"/>
</dbReference>
<keyword evidence="19" id="KW-1185">Reference proteome</keyword>
<evidence type="ECO:0000256" key="8">
    <source>
        <dbReference type="ARBA" id="ARBA00022827"/>
    </source>
</evidence>
<gene>
    <name evidence="16" type="primary">murB</name>
    <name evidence="18" type="ORF">SAMN04488588_0153</name>
</gene>
<evidence type="ECO:0000256" key="13">
    <source>
        <dbReference type="ARBA" id="ARBA00023306"/>
    </source>
</evidence>
<dbReference type="InterPro" id="IPR016169">
    <property type="entry name" value="FAD-bd_PCMH_sub2"/>
</dbReference>
<dbReference type="GO" id="GO:0071555">
    <property type="term" value="P:cell wall organization"/>
    <property type="evidence" value="ECO:0007669"/>
    <property type="project" value="UniProtKB-KW"/>
</dbReference>
<dbReference type="PROSITE" id="PS51387">
    <property type="entry name" value="FAD_PCMH"/>
    <property type="match status" value="1"/>
</dbReference>
<dbReference type="AlphaFoldDB" id="A0A1G6HWP5"/>
<dbReference type="NCBIfam" id="NF010480">
    <property type="entry name" value="PRK13905.1"/>
    <property type="match status" value="1"/>
</dbReference>
<keyword evidence="6 16" id="KW-0132">Cell division</keyword>
<dbReference type="RefSeq" id="WP_176759804.1">
    <property type="nucleotide sequence ID" value="NZ_FMYV01000001.1"/>
</dbReference>
<name>A0A1G6HWP5_9BACT</name>
<dbReference type="GO" id="GO:0051301">
    <property type="term" value="P:cell division"/>
    <property type="evidence" value="ECO:0007669"/>
    <property type="project" value="UniProtKB-KW"/>
</dbReference>
<comment type="subcellular location">
    <subcellularLocation>
        <location evidence="3 16">Cytoplasm</location>
    </subcellularLocation>
</comment>
<evidence type="ECO:0000313" key="18">
    <source>
        <dbReference type="EMBL" id="SDB98641.1"/>
    </source>
</evidence>
<comment type="cofactor">
    <cofactor evidence="1 16">
        <name>FAD</name>
        <dbReference type="ChEBI" id="CHEBI:57692"/>
    </cofactor>
</comment>
<evidence type="ECO:0000256" key="12">
    <source>
        <dbReference type="ARBA" id="ARBA00023002"/>
    </source>
</evidence>
<evidence type="ECO:0000256" key="16">
    <source>
        <dbReference type="HAMAP-Rule" id="MF_00037"/>
    </source>
</evidence>
<dbReference type="Gene3D" id="3.90.78.10">
    <property type="entry name" value="UDP-N-acetylenolpyruvoylglucosamine reductase, C-terminal domain"/>
    <property type="match status" value="1"/>
</dbReference>
<keyword evidence="12 16" id="KW-0560">Oxidoreductase</keyword>
<dbReference type="HAMAP" id="MF_00037">
    <property type="entry name" value="MurB"/>
    <property type="match status" value="1"/>
</dbReference>
<keyword evidence="10 16" id="KW-0133">Cell shape</keyword>
<evidence type="ECO:0000256" key="14">
    <source>
        <dbReference type="ARBA" id="ARBA00023316"/>
    </source>
</evidence>
<comment type="similarity">
    <text evidence="16">Belongs to the MurB family.</text>
</comment>
<comment type="catalytic activity">
    <reaction evidence="15 16">
        <text>UDP-N-acetyl-alpha-D-muramate + NADP(+) = UDP-N-acetyl-3-O-(1-carboxyvinyl)-alpha-D-glucosamine + NADPH + H(+)</text>
        <dbReference type="Rhea" id="RHEA:12248"/>
        <dbReference type="ChEBI" id="CHEBI:15378"/>
        <dbReference type="ChEBI" id="CHEBI:57783"/>
        <dbReference type="ChEBI" id="CHEBI:58349"/>
        <dbReference type="ChEBI" id="CHEBI:68483"/>
        <dbReference type="ChEBI" id="CHEBI:70757"/>
        <dbReference type="EC" id="1.3.1.98"/>
    </reaction>
</comment>
<dbReference type="Proteomes" id="UP000199322">
    <property type="component" value="Unassembled WGS sequence"/>
</dbReference>
<dbReference type="EMBL" id="FMYV01000001">
    <property type="protein sequence ID" value="SDB98641.1"/>
    <property type="molecule type" value="Genomic_DNA"/>
</dbReference>
<protein>
    <recommendedName>
        <fullName evidence="16">UDP-N-acetylenolpyruvoylglucosamine reductase</fullName>
        <ecNumber evidence="16">1.3.1.98</ecNumber>
    </recommendedName>
    <alternativeName>
        <fullName evidence="16">UDP-N-acetylmuramate dehydrogenase</fullName>
    </alternativeName>
</protein>
<evidence type="ECO:0000256" key="15">
    <source>
        <dbReference type="ARBA" id="ARBA00048914"/>
    </source>
</evidence>
<dbReference type="GO" id="GO:0008762">
    <property type="term" value="F:UDP-N-acetylmuramate dehydrogenase activity"/>
    <property type="evidence" value="ECO:0007669"/>
    <property type="project" value="UniProtKB-UniRule"/>
</dbReference>
<dbReference type="Pfam" id="PF02873">
    <property type="entry name" value="MurB_C"/>
    <property type="match status" value="1"/>
</dbReference>
<evidence type="ECO:0000256" key="5">
    <source>
        <dbReference type="ARBA" id="ARBA00022490"/>
    </source>
</evidence>
<keyword evidence="14 16" id="KW-0961">Cell wall biogenesis/degradation</keyword>
<dbReference type="PANTHER" id="PTHR21071">
    <property type="entry name" value="UDP-N-ACETYLENOLPYRUVOYLGLUCOSAMINE REDUCTASE"/>
    <property type="match status" value="1"/>
</dbReference>
<dbReference type="Gene3D" id="3.30.465.10">
    <property type="match status" value="1"/>
</dbReference>
<organism evidence="18 19">
    <name type="scientific">Geotoga petraea</name>
    <dbReference type="NCBI Taxonomy" id="28234"/>
    <lineage>
        <taxon>Bacteria</taxon>
        <taxon>Thermotogati</taxon>
        <taxon>Thermotogota</taxon>
        <taxon>Thermotogae</taxon>
        <taxon>Petrotogales</taxon>
        <taxon>Petrotogaceae</taxon>
        <taxon>Geotoga</taxon>
    </lineage>
</organism>
<feature type="active site" description="Proton donor" evidence="16">
    <location>
        <position position="247"/>
    </location>
</feature>
<feature type="active site" evidence="16">
    <location>
        <position position="318"/>
    </location>
</feature>
<dbReference type="InterPro" id="IPR016166">
    <property type="entry name" value="FAD-bd_PCMH"/>
</dbReference>
<evidence type="ECO:0000313" key="19">
    <source>
        <dbReference type="Proteomes" id="UP000199322"/>
    </source>
</evidence>
<dbReference type="SUPFAM" id="SSF56176">
    <property type="entry name" value="FAD-binding/transporter-associated domain-like"/>
    <property type="match status" value="1"/>
</dbReference>
<proteinExistence type="inferred from homology"/>
<dbReference type="EC" id="1.3.1.98" evidence="16"/>
<dbReference type="Pfam" id="PF01565">
    <property type="entry name" value="FAD_binding_4"/>
    <property type="match status" value="1"/>
</dbReference>
<dbReference type="STRING" id="28234.SAMN04488588_0153"/>
<evidence type="ECO:0000259" key="17">
    <source>
        <dbReference type="PROSITE" id="PS51387"/>
    </source>
</evidence>
<comment type="pathway">
    <text evidence="4 16">Cell wall biogenesis; peptidoglycan biosynthesis.</text>
</comment>
<dbReference type="InterPro" id="IPR011601">
    <property type="entry name" value="MurB_C"/>
</dbReference>
<evidence type="ECO:0000256" key="11">
    <source>
        <dbReference type="ARBA" id="ARBA00022984"/>
    </source>
</evidence>
<evidence type="ECO:0000256" key="1">
    <source>
        <dbReference type="ARBA" id="ARBA00001974"/>
    </source>
</evidence>
<feature type="active site" evidence="16">
    <location>
        <position position="197"/>
    </location>
</feature>
<evidence type="ECO:0000256" key="10">
    <source>
        <dbReference type="ARBA" id="ARBA00022960"/>
    </source>
</evidence>
<dbReference type="GO" id="GO:0071949">
    <property type="term" value="F:FAD binding"/>
    <property type="evidence" value="ECO:0007669"/>
    <property type="project" value="InterPro"/>
</dbReference>
<dbReference type="GO" id="GO:0005829">
    <property type="term" value="C:cytosol"/>
    <property type="evidence" value="ECO:0007669"/>
    <property type="project" value="TreeGrafter"/>
</dbReference>
<dbReference type="PANTHER" id="PTHR21071:SF4">
    <property type="entry name" value="UDP-N-ACETYLENOLPYRUVOYLGLUCOSAMINE REDUCTASE"/>
    <property type="match status" value="1"/>
</dbReference>
<feature type="domain" description="FAD-binding PCMH-type" evidence="17">
    <location>
        <begin position="31"/>
        <end position="218"/>
    </location>
</feature>
<accession>A0A1G6HWP5</accession>
<dbReference type="InterPro" id="IPR036318">
    <property type="entry name" value="FAD-bd_PCMH-like_sf"/>
</dbReference>
<dbReference type="InterPro" id="IPR036635">
    <property type="entry name" value="MurB_C_sf"/>
</dbReference>
<evidence type="ECO:0000256" key="2">
    <source>
        <dbReference type="ARBA" id="ARBA00003921"/>
    </source>
</evidence>
<dbReference type="SUPFAM" id="SSF56194">
    <property type="entry name" value="Uridine diphospho-N-Acetylenolpyruvylglucosamine reductase, MurB, C-terminal domain"/>
    <property type="match status" value="1"/>
</dbReference>
<dbReference type="GO" id="GO:0008360">
    <property type="term" value="P:regulation of cell shape"/>
    <property type="evidence" value="ECO:0007669"/>
    <property type="project" value="UniProtKB-KW"/>
</dbReference>
<sequence>MIIDENLLENLYCNGCDIRKDEPLKNHTNFRIGGPTPYMFFPRTKKSFVYTLRTIRKNGIDYRVIGGGANILVKDEALDFVVISTKYLSNLSLRNEDITKYLLMENSKLINIGFKDEDVYAETGVNLSRVANWCSEDGLSGLEFASGIPGTVGGAVFMNAGAYEGEMKDIVKSVEVYDVYNDSVEILSNEALNFSYRHSILQEKELIVLSVIFKLEKKDINEIFNKIEELSQKRWSKQPLDLPSAGSIFKRPRQDFYVGTTIDKLGLKGFSLGDAMISKKHAGFIVNKGNATFKEVLGVINEVRKIVKEKYDTELTVEPEIWD</sequence>
<reference evidence="18 19" key="1">
    <citation type="submission" date="2016-10" db="EMBL/GenBank/DDBJ databases">
        <authorList>
            <person name="de Groot N.N."/>
        </authorList>
    </citation>
    <scope>NUCLEOTIDE SEQUENCE [LARGE SCALE GENOMIC DNA]</scope>
    <source>
        <strain evidence="18 19">WG14</strain>
    </source>
</reference>
<evidence type="ECO:0000256" key="4">
    <source>
        <dbReference type="ARBA" id="ARBA00004752"/>
    </source>
</evidence>
<keyword evidence="7 16" id="KW-0285">Flavoprotein</keyword>
<comment type="function">
    <text evidence="2 16">Cell wall formation.</text>
</comment>
<keyword evidence="5 16" id="KW-0963">Cytoplasm</keyword>
<evidence type="ECO:0000256" key="3">
    <source>
        <dbReference type="ARBA" id="ARBA00004496"/>
    </source>
</evidence>
<keyword evidence="11 16" id="KW-0573">Peptidoglycan synthesis</keyword>
<keyword evidence="8 16" id="KW-0274">FAD</keyword>
<dbReference type="InterPro" id="IPR006094">
    <property type="entry name" value="Oxid_FAD_bind_N"/>
</dbReference>
<keyword evidence="9 16" id="KW-0521">NADP</keyword>
<dbReference type="GO" id="GO:0009252">
    <property type="term" value="P:peptidoglycan biosynthetic process"/>
    <property type="evidence" value="ECO:0007669"/>
    <property type="project" value="UniProtKB-UniRule"/>
</dbReference>
<keyword evidence="13 16" id="KW-0131">Cell cycle</keyword>
<dbReference type="NCBIfam" id="TIGR00179">
    <property type="entry name" value="murB"/>
    <property type="match status" value="1"/>
</dbReference>
<dbReference type="InterPro" id="IPR003170">
    <property type="entry name" value="MurB"/>
</dbReference>
<dbReference type="Gene3D" id="3.30.43.10">
    <property type="entry name" value="Uridine Diphospho-n-acetylenolpyruvylglucosamine Reductase, domain 2"/>
    <property type="match status" value="1"/>
</dbReference>
<evidence type="ECO:0000256" key="6">
    <source>
        <dbReference type="ARBA" id="ARBA00022618"/>
    </source>
</evidence>